<evidence type="ECO:0000313" key="4">
    <source>
        <dbReference type="EMBL" id="SDX01096.1"/>
    </source>
</evidence>
<reference evidence="4 6" key="2">
    <citation type="submission" date="2016-10" db="EMBL/GenBank/DDBJ databases">
        <authorList>
            <person name="de Groot N.N."/>
        </authorList>
    </citation>
    <scope>NUCLEOTIDE SEQUENCE [LARGE SCALE GENOMIC DNA]</scope>
    <source>
        <strain evidence="4 6">Z-7982</strain>
    </source>
</reference>
<dbReference type="SUPFAM" id="SSF117856">
    <property type="entry name" value="AF0104/ALDC/Ptd012-like"/>
    <property type="match status" value="1"/>
</dbReference>
<keyword evidence="5" id="KW-1185">Reference proteome</keyword>
<dbReference type="PROSITE" id="PS51742">
    <property type="entry name" value="PPC"/>
    <property type="match status" value="1"/>
</dbReference>
<dbReference type="AlphaFoldDB" id="A0A1L3Q1D7"/>
<reference evidence="3 7" key="3">
    <citation type="submission" date="2018-10" db="EMBL/GenBank/DDBJ databases">
        <title>Cultivation of a novel Methanohalophilus strain from Kebrit Deep of the Red Sea and a genomic comparison of members of the genus Methanohalophilus.</title>
        <authorList>
            <person name="Guan Y."/>
            <person name="Ngugi D.K."/>
            <person name="Stingl U."/>
        </authorList>
    </citation>
    <scope>NUCLEOTIDE SEQUENCE [LARGE SCALE GENOMIC DNA]</scope>
    <source>
        <strain evidence="3 7">DSM 3094</strain>
    </source>
</reference>
<organism evidence="2 5">
    <name type="scientific">Methanohalophilus halophilus</name>
    <dbReference type="NCBI Taxonomy" id="2177"/>
    <lineage>
        <taxon>Archaea</taxon>
        <taxon>Methanobacteriati</taxon>
        <taxon>Methanobacteriota</taxon>
        <taxon>Stenosarchaea group</taxon>
        <taxon>Methanomicrobia</taxon>
        <taxon>Methanosarcinales</taxon>
        <taxon>Methanosarcinaceae</taxon>
        <taxon>Methanohalophilus</taxon>
    </lineage>
</organism>
<evidence type="ECO:0000259" key="1">
    <source>
        <dbReference type="PROSITE" id="PS51742"/>
    </source>
</evidence>
<dbReference type="STRING" id="2177.BHR79_03695"/>
<proteinExistence type="predicted"/>
<dbReference type="EMBL" id="RJJG01000005">
    <property type="protein sequence ID" value="RNI08323.1"/>
    <property type="molecule type" value="Genomic_DNA"/>
</dbReference>
<dbReference type="EMBL" id="FNMU01000008">
    <property type="protein sequence ID" value="SDX01096.1"/>
    <property type="molecule type" value="Genomic_DNA"/>
</dbReference>
<evidence type="ECO:0000313" key="3">
    <source>
        <dbReference type="EMBL" id="RNI08323.1"/>
    </source>
</evidence>
<evidence type="ECO:0000313" key="7">
    <source>
        <dbReference type="Proteomes" id="UP000267921"/>
    </source>
</evidence>
<dbReference type="EMBL" id="CP017921">
    <property type="protein sequence ID" value="APH38677.1"/>
    <property type="molecule type" value="Genomic_DNA"/>
</dbReference>
<evidence type="ECO:0000313" key="6">
    <source>
        <dbReference type="Proteomes" id="UP000198669"/>
    </source>
</evidence>
<name>A0A1L3Q1D7_9EURY</name>
<evidence type="ECO:0000313" key="2">
    <source>
        <dbReference type="EMBL" id="APH38677.1"/>
    </source>
</evidence>
<dbReference type="Proteomes" id="UP000267921">
    <property type="component" value="Unassembled WGS sequence"/>
</dbReference>
<keyword evidence="2" id="KW-0238">DNA-binding</keyword>
<accession>A0A1L3Q1D7</accession>
<dbReference type="KEGG" id="mhaz:BHR79_03695"/>
<dbReference type="OrthoDB" id="371648at2157"/>
<evidence type="ECO:0000313" key="5">
    <source>
        <dbReference type="Proteomes" id="UP000186879"/>
    </source>
</evidence>
<dbReference type="Pfam" id="PF03479">
    <property type="entry name" value="PCC"/>
    <property type="match status" value="1"/>
</dbReference>
<dbReference type="CDD" id="cd11378">
    <property type="entry name" value="DUF296"/>
    <property type="match status" value="1"/>
</dbReference>
<sequence>MEYREGKIGRVFVLRVDDGEDIIESITALAEEKTIEKAFLFMLGACRTSNLVTGPLKDMIPPEPMWNSFVDPHEIIGIGNIMLENKKPVVHLHTGLGRDGKASIGCMRKHNEAFMVTEILLLEIDGMDALRKFDSTRGFAPINFAKKED</sequence>
<dbReference type="GeneID" id="30582837"/>
<dbReference type="Proteomes" id="UP000198669">
    <property type="component" value="Unassembled WGS sequence"/>
</dbReference>
<dbReference type="Proteomes" id="UP000186879">
    <property type="component" value="Chromosome"/>
</dbReference>
<reference evidence="2 5" key="1">
    <citation type="submission" date="2016-10" db="EMBL/GenBank/DDBJ databases">
        <title>Methanohalophilus halophilus.</title>
        <authorList>
            <person name="L'haridon S."/>
        </authorList>
    </citation>
    <scope>NUCLEOTIDE SEQUENCE [LARGE SCALE GENOMIC DNA]</scope>
    <source>
        <strain evidence="2 5">Z-7982</strain>
    </source>
</reference>
<gene>
    <name evidence="2" type="ORF">BHR79_03695</name>
    <name evidence="3" type="ORF">EFE40_07165</name>
    <name evidence="4" type="ORF">SAMN04515625_2057</name>
</gene>
<protein>
    <submittedName>
        <fullName evidence="2 3">DNA-binding protein</fullName>
    </submittedName>
</protein>
<dbReference type="RefSeq" id="WP_072561130.1">
    <property type="nucleotide sequence ID" value="NZ_CP017921.1"/>
</dbReference>
<dbReference type="InterPro" id="IPR005175">
    <property type="entry name" value="PPC_dom"/>
</dbReference>
<dbReference type="GO" id="GO:0003677">
    <property type="term" value="F:DNA binding"/>
    <property type="evidence" value="ECO:0007669"/>
    <property type="project" value="UniProtKB-KW"/>
</dbReference>
<dbReference type="Gene3D" id="3.30.1330.80">
    <property type="entry name" value="Hypothetical protein, similar to alpha- acetolactate decarboxylase, domain 2"/>
    <property type="match status" value="1"/>
</dbReference>
<dbReference type="PANTHER" id="PTHR34988">
    <property type="entry name" value="PROTEIN, PUTATIVE-RELATED"/>
    <property type="match status" value="1"/>
</dbReference>
<dbReference type="PANTHER" id="PTHR34988:SF1">
    <property type="entry name" value="DNA-BINDING PROTEIN"/>
    <property type="match status" value="1"/>
</dbReference>
<feature type="domain" description="PPC" evidence="1">
    <location>
        <begin position="6"/>
        <end position="145"/>
    </location>
</feature>